<keyword evidence="6 7" id="KW-0694">RNA-binding</keyword>
<evidence type="ECO:0000256" key="4">
    <source>
        <dbReference type="ARBA" id="ARBA00022679"/>
    </source>
</evidence>
<dbReference type="STRING" id="1855912.LuPra_03716"/>
<keyword evidence="5 7" id="KW-0949">S-adenosyl-L-methionine</keyword>
<evidence type="ECO:0000259" key="9">
    <source>
        <dbReference type="SMART" id="SM00650"/>
    </source>
</evidence>
<reference evidence="11" key="2">
    <citation type="submission" date="2016-04" db="EMBL/GenBank/DDBJ databases">
        <title>First Complete Genome Sequence of a Subdivision 6 Acidobacterium.</title>
        <authorList>
            <person name="Huang S."/>
            <person name="Vieira S."/>
            <person name="Bunk B."/>
            <person name="Riedel T."/>
            <person name="Sproeer C."/>
            <person name="Overmann J."/>
        </authorList>
    </citation>
    <scope>NUCLEOTIDE SEQUENCE [LARGE SCALE GENOMIC DNA]</scope>
    <source>
        <strain evidence="11">DSM 100886 HEG_-6_39</strain>
    </source>
</reference>
<dbReference type="PATRIC" id="fig|1813736.3.peg.3924"/>
<comment type="similarity">
    <text evidence="7">Belongs to the class I-like SAM-binding methyltransferase superfamily. rRNA adenine N(6)-methyltransferase family. RsmA subfamily.</text>
</comment>
<dbReference type="PANTHER" id="PTHR11727:SF7">
    <property type="entry name" value="DIMETHYLADENOSINE TRANSFERASE-RELATED"/>
    <property type="match status" value="1"/>
</dbReference>
<evidence type="ECO:0000256" key="6">
    <source>
        <dbReference type="ARBA" id="ARBA00022884"/>
    </source>
</evidence>
<comment type="function">
    <text evidence="7">Specifically dimethylates two adjacent adenosines (A1518 and A1519) in the loop of a conserved hairpin near the 3'-end of 16S rRNA in the 30S particle. May play a critical role in biogenesis of 30S subunits.</text>
</comment>
<dbReference type="Proteomes" id="UP000076079">
    <property type="component" value="Chromosome"/>
</dbReference>
<dbReference type="NCBIfam" id="TIGR00755">
    <property type="entry name" value="ksgA"/>
    <property type="match status" value="1"/>
</dbReference>
<proteinExistence type="inferred from homology"/>
<keyword evidence="3 7" id="KW-0489">Methyltransferase</keyword>
<protein>
    <recommendedName>
        <fullName evidence="7">Ribosomal RNA small subunit methyltransferase A</fullName>
        <ecNumber evidence="7">2.1.1.182</ecNumber>
    </recommendedName>
    <alternativeName>
        <fullName evidence="7">16S rRNA (adenine(1518)-N(6)/adenine(1519)-N(6))-dimethyltransferase</fullName>
    </alternativeName>
    <alternativeName>
        <fullName evidence="7">16S rRNA dimethyladenosine transferase</fullName>
    </alternativeName>
    <alternativeName>
        <fullName evidence="7">16S rRNA dimethylase</fullName>
    </alternativeName>
    <alternativeName>
        <fullName evidence="7">S-adenosylmethionine-6-N', N'-adenosyl(rRNA) dimethyltransferase</fullName>
    </alternativeName>
</protein>
<feature type="binding site" evidence="7 8">
    <location>
        <position position="68"/>
    </location>
    <ligand>
        <name>S-adenosyl-L-methionine</name>
        <dbReference type="ChEBI" id="CHEBI:59789"/>
    </ligand>
</feature>
<dbReference type="CDD" id="cd02440">
    <property type="entry name" value="AdoMet_MTases"/>
    <property type="match status" value="1"/>
</dbReference>
<keyword evidence="2 7" id="KW-0698">rRNA processing</keyword>
<sequence length="272" mass="29756">MVPPSPGLRRTGQARKRFGQHFLERPWVDKVVAAIAPQPGDVFLEIGPGRGQLTVPIARAGAVVHAVEIDRDLVAELRARALPRVHVHEGDFLDVPPETWFEGDRPYRVAANLPYNISTPVLGRLLRHAREGRVADAVLMLQKEVADRLIAVPGTGDYGPLAIAMALQADVSRAFVLPPGAFRPPPRVHSAVVRIGFRADRVTIADQARFDAIVRHVFTQRRKMLGTTLQALARGEGADAKAWLAEAGIDGQRRAETLSLEEFARLAAAARR</sequence>
<dbReference type="EMBL" id="CP015136">
    <property type="protein sequence ID" value="AMY10483.1"/>
    <property type="molecule type" value="Genomic_DNA"/>
</dbReference>
<comment type="subcellular location">
    <subcellularLocation>
        <location evidence="7">Cytoplasm</location>
    </subcellularLocation>
</comment>
<keyword evidence="11" id="KW-1185">Reference proteome</keyword>
<dbReference type="Gene3D" id="3.40.50.150">
    <property type="entry name" value="Vaccinia Virus protein VP39"/>
    <property type="match status" value="1"/>
</dbReference>
<evidence type="ECO:0000256" key="2">
    <source>
        <dbReference type="ARBA" id="ARBA00022552"/>
    </source>
</evidence>
<feature type="binding site" evidence="7 8">
    <location>
        <position position="21"/>
    </location>
    <ligand>
        <name>S-adenosyl-L-methionine</name>
        <dbReference type="ChEBI" id="CHEBI:59789"/>
    </ligand>
</feature>
<evidence type="ECO:0000256" key="3">
    <source>
        <dbReference type="ARBA" id="ARBA00022603"/>
    </source>
</evidence>
<keyword evidence="4 7" id="KW-0808">Transferase</keyword>
<dbReference type="Gene3D" id="1.10.8.100">
    <property type="entry name" value="Ribosomal RNA adenine dimethylase-like, domain 2"/>
    <property type="match status" value="1"/>
</dbReference>
<dbReference type="SMART" id="SM00650">
    <property type="entry name" value="rADc"/>
    <property type="match status" value="1"/>
</dbReference>
<keyword evidence="1 7" id="KW-0963">Cytoplasm</keyword>
<comment type="catalytic activity">
    <reaction evidence="7">
        <text>adenosine(1518)/adenosine(1519) in 16S rRNA + 4 S-adenosyl-L-methionine = N(6)-dimethyladenosine(1518)/N(6)-dimethyladenosine(1519) in 16S rRNA + 4 S-adenosyl-L-homocysteine + 4 H(+)</text>
        <dbReference type="Rhea" id="RHEA:19609"/>
        <dbReference type="Rhea" id="RHEA-COMP:10232"/>
        <dbReference type="Rhea" id="RHEA-COMP:10233"/>
        <dbReference type="ChEBI" id="CHEBI:15378"/>
        <dbReference type="ChEBI" id="CHEBI:57856"/>
        <dbReference type="ChEBI" id="CHEBI:59789"/>
        <dbReference type="ChEBI" id="CHEBI:74411"/>
        <dbReference type="ChEBI" id="CHEBI:74493"/>
        <dbReference type="EC" id="2.1.1.182"/>
    </reaction>
</comment>
<feature type="binding site" evidence="7 8">
    <location>
        <position position="91"/>
    </location>
    <ligand>
        <name>S-adenosyl-L-methionine</name>
        <dbReference type="ChEBI" id="CHEBI:59789"/>
    </ligand>
</feature>
<dbReference type="AlphaFoldDB" id="A0A143PQQ3"/>
<feature type="binding site" evidence="7 8">
    <location>
        <position position="47"/>
    </location>
    <ligand>
        <name>S-adenosyl-L-methionine</name>
        <dbReference type="ChEBI" id="CHEBI:59789"/>
    </ligand>
</feature>
<dbReference type="HAMAP" id="MF_00607">
    <property type="entry name" value="16SrRNA_methyltr_A"/>
    <property type="match status" value="1"/>
</dbReference>
<reference evidence="10 11" key="1">
    <citation type="journal article" date="2016" name="Genome Announc.">
        <title>First Complete Genome Sequence of a Subdivision 6 Acidobacterium Strain.</title>
        <authorList>
            <person name="Huang S."/>
            <person name="Vieira S."/>
            <person name="Bunk B."/>
            <person name="Riedel T."/>
            <person name="Sproer C."/>
            <person name="Overmann J."/>
        </authorList>
    </citation>
    <scope>NUCLEOTIDE SEQUENCE [LARGE SCALE GENOMIC DNA]</scope>
    <source>
        <strain evidence="11">DSM 100886 HEG_-6_39</strain>
    </source>
</reference>
<evidence type="ECO:0000256" key="8">
    <source>
        <dbReference type="PROSITE-ProRule" id="PRU01026"/>
    </source>
</evidence>
<dbReference type="InterPro" id="IPR029063">
    <property type="entry name" value="SAM-dependent_MTases_sf"/>
</dbReference>
<dbReference type="InterPro" id="IPR011530">
    <property type="entry name" value="rRNA_adenine_dimethylase"/>
</dbReference>
<dbReference type="InterPro" id="IPR020598">
    <property type="entry name" value="rRNA_Ade_methylase_Trfase_N"/>
</dbReference>
<dbReference type="InterPro" id="IPR001737">
    <property type="entry name" value="KsgA/Erm"/>
</dbReference>
<feature type="domain" description="Ribosomal RNA adenine methylase transferase N-terminal" evidence="9">
    <location>
        <begin position="27"/>
        <end position="199"/>
    </location>
</feature>
<dbReference type="OrthoDB" id="9814755at2"/>
<name>A0A143PQQ3_LUTPR</name>
<dbReference type="EC" id="2.1.1.182" evidence="7"/>
<gene>
    <name evidence="7 10" type="primary">rsmA</name>
    <name evidence="7" type="synonym">ksgA</name>
    <name evidence="10" type="ORF">LuPra_03716</name>
</gene>
<evidence type="ECO:0000256" key="1">
    <source>
        <dbReference type="ARBA" id="ARBA00022490"/>
    </source>
</evidence>
<dbReference type="SUPFAM" id="SSF53335">
    <property type="entry name" value="S-adenosyl-L-methionine-dependent methyltransferases"/>
    <property type="match status" value="1"/>
</dbReference>
<dbReference type="KEGG" id="abac:LuPra_03716"/>
<evidence type="ECO:0000313" key="10">
    <source>
        <dbReference type="EMBL" id="AMY10483.1"/>
    </source>
</evidence>
<feature type="binding site" evidence="7 8">
    <location>
        <position position="112"/>
    </location>
    <ligand>
        <name>S-adenosyl-L-methionine</name>
        <dbReference type="ChEBI" id="CHEBI:59789"/>
    </ligand>
</feature>
<dbReference type="PROSITE" id="PS51689">
    <property type="entry name" value="SAM_RNA_A_N6_MT"/>
    <property type="match status" value="1"/>
</dbReference>
<organism evidence="10 11">
    <name type="scientific">Luteitalea pratensis</name>
    <dbReference type="NCBI Taxonomy" id="1855912"/>
    <lineage>
        <taxon>Bacteria</taxon>
        <taxon>Pseudomonadati</taxon>
        <taxon>Acidobacteriota</taxon>
        <taxon>Vicinamibacteria</taxon>
        <taxon>Vicinamibacterales</taxon>
        <taxon>Vicinamibacteraceae</taxon>
        <taxon>Luteitalea</taxon>
    </lineage>
</organism>
<accession>A0A143PQQ3</accession>
<feature type="binding site" evidence="7 8">
    <location>
        <position position="23"/>
    </location>
    <ligand>
        <name>S-adenosyl-L-methionine</name>
        <dbReference type="ChEBI" id="CHEBI:59789"/>
    </ligand>
</feature>
<dbReference type="PANTHER" id="PTHR11727">
    <property type="entry name" value="DIMETHYLADENOSINE TRANSFERASE"/>
    <property type="match status" value="1"/>
</dbReference>
<evidence type="ECO:0000313" key="11">
    <source>
        <dbReference type="Proteomes" id="UP000076079"/>
    </source>
</evidence>
<dbReference type="GO" id="GO:0052908">
    <property type="term" value="F:16S rRNA (adenine(1518)-N(6)/adenine(1519)-N(6))-dimethyltransferase activity"/>
    <property type="evidence" value="ECO:0007669"/>
    <property type="project" value="UniProtKB-EC"/>
</dbReference>
<dbReference type="InterPro" id="IPR023165">
    <property type="entry name" value="rRNA_Ade_diMease-like_C"/>
</dbReference>
<evidence type="ECO:0000256" key="5">
    <source>
        <dbReference type="ARBA" id="ARBA00022691"/>
    </source>
</evidence>
<dbReference type="RefSeq" id="WP_157899373.1">
    <property type="nucleotide sequence ID" value="NZ_CP015136.1"/>
</dbReference>
<evidence type="ECO:0000256" key="7">
    <source>
        <dbReference type="HAMAP-Rule" id="MF_00607"/>
    </source>
</evidence>
<dbReference type="GO" id="GO:0005829">
    <property type="term" value="C:cytosol"/>
    <property type="evidence" value="ECO:0007669"/>
    <property type="project" value="TreeGrafter"/>
</dbReference>
<dbReference type="Pfam" id="PF00398">
    <property type="entry name" value="RrnaAD"/>
    <property type="match status" value="1"/>
</dbReference>
<dbReference type="GO" id="GO:0003723">
    <property type="term" value="F:RNA binding"/>
    <property type="evidence" value="ECO:0007669"/>
    <property type="project" value="UniProtKB-UniRule"/>
</dbReference>